<dbReference type="PaxDb" id="67767-A0A0J7JW94"/>
<evidence type="ECO:0000313" key="2">
    <source>
        <dbReference type="EMBL" id="KMQ82493.1"/>
    </source>
</evidence>
<dbReference type="InterPro" id="IPR016181">
    <property type="entry name" value="Acyl_CoA_acyltransferase"/>
</dbReference>
<evidence type="ECO:0000313" key="3">
    <source>
        <dbReference type="Proteomes" id="UP000036403"/>
    </source>
</evidence>
<dbReference type="PANTHER" id="PTHR43792:SF1">
    <property type="entry name" value="N-ACETYLTRANSFERASE DOMAIN-CONTAINING PROTEIN"/>
    <property type="match status" value="1"/>
</dbReference>
<dbReference type="InterPro" id="IPR051531">
    <property type="entry name" value="N-acetyltransferase"/>
</dbReference>
<proteinExistence type="predicted"/>
<evidence type="ECO:0000259" key="1">
    <source>
        <dbReference type="PROSITE" id="PS51186"/>
    </source>
</evidence>
<keyword evidence="3" id="KW-1185">Reference proteome</keyword>
<feature type="domain" description="N-acetyltransferase" evidence="1">
    <location>
        <begin position="33"/>
        <end position="203"/>
    </location>
</feature>
<dbReference type="AlphaFoldDB" id="A0A0J7JW94"/>
<accession>A0A0J7JW94</accession>
<gene>
    <name evidence="2" type="ORF">RF55_22761</name>
</gene>
<dbReference type="PROSITE" id="PS51186">
    <property type="entry name" value="GNAT"/>
    <property type="match status" value="1"/>
</dbReference>
<reference evidence="2 3" key="1">
    <citation type="submission" date="2015-04" db="EMBL/GenBank/DDBJ databases">
        <title>Lasius niger genome sequencing.</title>
        <authorList>
            <person name="Konorov E.A."/>
            <person name="Nikitin M.A."/>
            <person name="Kirill M.V."/>
            <person name="Chang P."/>
        </authorList>
    </citation>
    <scope>NUCLEOTIDE SEQUENCE [LARGE SCALE GENOMIC DNA]</scope>
    <source>
        <tissue evidence="2">Whole</tissue>
    </source>
</reference>
<comment type="caution">
    <text evidence="2">The sequence shown here is derived from an EMBL/GenBank/DDBJ whole genome shotgun (WGS) entry which is preliminary data.</text>
</comment>
<dbReference type="EMBL" id="LBMM01024968">
    <property type="protein sequence ID" value="KMQ82493.1"/>
    <property type="molecule type" value="Genomic_DNA"/>
</dbReference>
<dbReference type="GO" id="GO:0016747">
    <property type="term" value="F:acyltransferase activity, transferring groups other than amino-acyl groups"/>
    <property type="evidence" value="ECO:0007669"/>
    <property type="project" value="InterPro"/>
</dbReference>
<dbReference type="SUPFAM" id="SSF55729">
    <property type="entry name" value="Acyl-CoA N-acyltransferases (Nat)"/>
    <property type="match status" value="1"/>
</dbReference>
<name>A0A0J7JW94_LASNI</name>
<protein>
    <submittedName>
        <fullName evidence="2">N-gnat protein</fullName>
    </submittedName>
</protein>
<sequence length="203" mass="22929">MASFNNNNFVLVSTTSPILEGNLLQQPITTDRLIFRQFLDSDLEAIHSSITTPGEDDKSQALSLLNYLKKDSETLHLGIFLNGATEGEFIGRVALAHSEKYLSSGWPEIECVINTRYRGCGYATESATALLQFFWDLPRKQTRILVAPSSLDNPEDTKATEQIYAMSRKDNLASIRVLQKLGFESFEGLDNDKINWRMRNPFM</sequence>
<dbReference type="OrthoDB" id="4072826at2759"/>
<organism evidence="2 3">
    <name type="scientific">Lasius niger</name>
    <name type="common">Black garden ant</name>
    <dbReference type="NCBI Taxonomy" id="67767"/>
    <lineage>
        <taxon>Eukaryota</taxon>
        <taxon>Metazoa</taxon>
        <taxon>Ecdysozoa</taxon>
        <taxon>Arthropoda</taxon>
        <taxon>Hexapoda</taxon>
        <taxon>Insecta</taxon>
        <taxon>Pterygota</taxon>
        <taxon>Neoptera</taxon>
        <taxon>Endopterygota</taxon>
        <taxon>Hymenoptera</taxon>
        <taxon>Apocrita</taxon>
        <taxon>Aculeata</taxon>
        <taxon>Formicoidea</taxon>
        <taxon>Formicidae</taxon>
        <taxon>Formicinae</taxon>
        <taxon>Lasius</taxon>
        <taxon>Lasius</taxon>
    </lineage>
</organism>
<dbReference type="Proteomes" id="UP000036403">
    <property type="component" value="Unassembled WGS sequence"/>
</dbReference>
<dbReference type="Gene3D" id="3.40.630.30">
    <property type="match status" value="1"/>
</dbReference>
<dbReference type="PANTHER" id="PTHR43792">
    <property type="entry name" value="GNAT FAMILY, PUTATIVE (AFU_ORTHOLOGUE AFUA_3G00765)-RELATED-RELATED"/>
    <property type="match status" value="1"/>
</dbReference>
<dbReference type="STRING" id="67767.A0A0J7JW94"/>
<dbReference type="InterPro" id="IPR000182">
    <property type="entry name" value="GNAT_dom"/>
</dbReference>
<dbReference type="Pfam" id="PF13302">
    <property type="entry name" value="Acetyltransf_3"/>
    <property type="match status" value="1"/>
</dbReference>